<dbReference type="EMBL" id="WNXQ01000014">
    <property type="protein sequence ID" value="MWB79730.1"/>
    <property type="molecule type" value="Genomic_DNA"/>
</dbReference>
<proteinExistence type="predicted"/>
<organism evidence="1 2">
    <name type="scientific">Pseudooceanicola pacificus</name>
    <dbReference type="NCBI Taxonomy" id="2676438"/>
    <lineage>
        <taxon>Bacteria</taxon>
        <taxon>Pseudomonadati</taxon>
        <taxon>Pseudomonadota</taxon>
        <taxon>Alphaproteobacteria</taxon>
        <taxon>Rhodobacterales</taxon>
        <taxon>Paracoccaceae</taxon>
        <taxon>Pseudooceanicola</taxon>
    </lineage>
</organism>
<dbReference type="Proteomes" id="UP000443843">
    <property type="component" value="Unassembled WGS sequence"/>
</dbReference>
<evidence type="ECO:0000313" key="1">
    <source>
        <dbReference type="EMBL" id="MWB79730.1"/>
    </source>
</evidence>
<evidence type="ECO:0000313" key="2">
    <source>
        <dbReference type="Proteomes" id="UP000443843"/>
    </source>
</evidence>
<reference evidence="1 2" key="1">
    <citation type="submission" date="2019-11" db="EMBL/GenBank/DDBJ databases">
        <title>Pseudooceanicola pacifica sp. nov., isolated from deep-sea sediment of the Pacific Ocean.</title>
        <authorList>
            <person name="Lyu L."/>
        </authorList>
    </citation>
    <scope>NUCLEOTIDE SEQUENCE [LARGE SCALE GENOMIC DNA]</scope>
    <source>
        <strain evidence="1 2">216_PA32_1</strain>
    </source>
</reference>
<protein>
    <submittedName>
        <fullName evidence="1">Uncharacterized protein</fullName>
    </submittedName>
</protein>
<gene>
    <name evidence="1" type="ORF">GLS40_17005</name>
</gene>
<keyword evidence="2" id="KW-1185">Reference proteome</keyword>
<comment type="caution">
    <text evidence="1">The sequence shown here is derived from an EMBL/GenBank/DDBJ whole genome shotgun (WGS) entry which is preliminary data.</text>
</comment>
<dbReference type="AlphaFoldDB" id="A0A844WG65"/>
<sequence>MTIYYDQFETWEGSFRELAVDLVGKEAIETLASSNFEFIEDAGDAVVRHTDIETASDAIYDWLQAHEFCVFHGTRLLPDEILSVQQLGLRPLVAADRRQRLTEILKTHPQWHHLEHQLAEVLEDVGPKNKQGRREGQVHFSLSRSGLANGFDHYLSHGSEFDQHVVQRLFGDQSGLHLLHSETVPIIVHVRIGGEELVRGAHPHFSYSDITGMGEIPGIARVFLNSWAFKVANPSFDIAKLRTDCCMMQRVATPPERIIDLEKFGELDAK</sequence>
<accession>A0A844WG65</accession>
<dbReference type="RefSeq" id="WP_048534143.1">
    <property type="nucleotide sequence ID" value="NZ_WNXQ01000014.1"/>
</dbReference>
<name>A0A844WG65_9RHOB</name>